<keyword evidence="12" id="KW-0735">Signal-anchor</keyword>
<name>A0AA86VF27_9EUKA</name>
<evidence type="ECO:0000313" key="20">
    <source>
        <dbReference type="EMBL" id="CAI9964813.1"/>
    </source>
</evidence>
<keyword evidence="15" id="KW-0472">Membrane</keyword>
<evidence type="ECO:0000256" key="17">
    <source>
        <dbReference type="ARBA" id="ARBA00023180"/>
    </source>
</evidence>
<evidence type="ECO:0000256" key="11">
    <source>
        <dbReference type="ARBA" id="ARBA00022824"/>
    </source>
</evidence>
<dbReference type="PANTHER" id="PTHR46025">
    <property type="entry name" value="XYLOSYLTRANSFERASE OXT"/>
    <property type="match status" value="1"/>
</dbReference>
<evidence type="ECO:0000256" key="19">
    <source>
        <dbReference type="ARBA" id="ARBA00047847"/>
    </source>
</evidence>
<dbReference type="GO" id="GO:0046872">
    <property type="term" value="F:metal ion binding"/>
    <property type="evidence" value="ECO:0007669"/>
    <property type="project" value="UniProtKB-KW"/>
</dbReference>
<dbReference type="GO" id="GO:0000139">
    <property type="term" value="C:Golgi membrane"/>
    <property type="evidence" value="ECO:0007669"/>
    <property type="project" value="UniProtKB-SubCell"/>
</dbReference>
<evidence type="ECO:0000256" key="1">
    <source>
        <dbReference type="ARBA" id="ARBA00004323"/>
    </source>
</evidence>
<comment type="caution">
    <text evidence="20">The sequence shown here is derived from an EMBL/GenBank/DDBJ whole genome shotgun (WGS) entry which is preliminary data.</text>
</comment>
<keyword evidence="7" id="KW-0328">Glycosyltransferase</keyword>
<keyword evidence="22" id="KW-1185">Reference proteome</keyword>
<dbReference type="Pfam" id="PF02485">
    <property type="entry name" value="Branch"/>
    <property type="match status" value="1"/>
</dbReference>
<dbReference type="EMBL" id="CAXDID020000095">
    <property type="protein sequence ID" value="CAL6024088.1"/>
    <property type="molecule type" value="Genomic_DNA"/>
</dbReference>
<dbReference type="GO" id="GO:0015012">
    <property type="term" value="P:heparan sulfate proteoglycan biosynthetic process"/>
    <property type="evidence" value="ECO:0007669"/>
    <property type="project" value="TreeGrafter"/>
</dbReference>
<keyword evidence="9" id="KW-0812">Transmembrane</keyword>
<keyword evidence="10" id="KW-0479">Metal-binding</keyword>
<keyword evidence="14" id="KW-0333">Golgi apparatus</keyword>
<comment type="pathway">
    <text evidence="3">Glycan metabolism; chondroitin sulfate biosynthesis.</text>
</comment>
<evidence type="ECO:0000256" key="14">
    <source>
        <dbReference type="ARBA" id="ARBA00023034"/>
    </source>
</evidence>
<comment type="catalytic activity">
    <reaction evidence="19">
        <text>UDP-alpha-D-xylose + L-seryl-[protein] = 3-O-(beta-D-xylosyl)-L-seryl-[protein] + UDP + H(+)</text>
        <dbReference type="Rhea" id="RHEA:50192"/>
        <dbReference type="Rhea" id="RHEA-COMP:9863"/>
        <dbReference type="Rhea" id="RHEA-COMP:12567"/>
        <dbReference type="ChEBI" id="CHEBI:15378"/>
        <dbReference type="ChEBI" id="CHEBI:29999"/>
        <dbReference type="ChEBI" id="CHEBI:57632"/>
        <dbReference type="ChEBI" id="CHEBI:58223"/>
        <dbReference type="ChEBI" id="CHEBI:132085"/>
        <dbReference type="EC" id="2.4.2.26"/>
    </reaction>
</comment>
<keyword evidence="11" id="KW-0256">Endoplasmic reticulum</keyword>
<sequence length="268" mass="31440">MIVFVSLLSKHAFLIIAYNQNTLLQTLINQIDHPNSDIYIHYDAKFELPNINTIYSSLYFTDRIAVTWGTFSLVEAELILFKTALTKHKYEYYHLLSGQDLLIQPINKIFEYFNKSLNKQFLDFYLNDKWFNDLGFKSKKTLYELKTQYGVIHHGSEWCSLTNEAVQIIVDEIDQIKQNFRTIHTADEIYKQTVLFQHKNLEFNQFGGDGGHKRYIDWSKGGPNPKTFTGNDLQQIINSGMFFARKFSEQNMNVVNYIVQLTTKKDEL</sequence>
<gene>
    <name evidence="21" type="ORF">HINF_LOCUS29444</name>
    <name evidence="20" type="ORF">HINF_LOCUS52458</name>
</gene>
<evidence type="ECO:0000256" key="16">
    <source>
        <dbReference type="ARBA" id="ARBA00023157"/>
    </source>
</evidence>
<reference evidence="20" key="1">
    <citation type="submission" date="2023-06" db="EMBL/GenBank/DDBJ databases">
        <authorList>
            <person name="Kurt Z."/>
        </authorList>
    </citation>
    <scope>NUCLEOTIDE SEQUENCE</scope>
</reference>
<dbReference type="Proteomes" id="UP001642409">
    <property type="component" value="Unassembled WGS sequence"/>
</dbReference>
<evidence type="ECO:0000256" key="12">
    <source>
        <dbReference type="ARBA" id="ARBA00022968"/>
    </source>
</evidence>
<dbReference type="GO" id="GO:0050650">
    <property type="term" value="P:chondroitin sulfate proteoglycan biosynthetic process"/>
    <property type="evidence" value="ECO:0007669"/>
    <property type="project" value="TreeGrafter"/>
</dbReference>
<dbReference type="GO" id="GO:0030158">
    <property type="term" value="F:protein xylosyltransferase activity"/>
    <property type="evidence" value="ECO:0007669"/>
    <property type="project" value="UniProtKB-EC"/>
</dbReference>
<evidence type="ECO:0000256" key="9">
    <source>
        <dbReference type="ARBA" id="ARBA00022692"/>
    </source>
</evidence>
<evidence type="ECO:0000256" key="5">
    <source>
        <dbReference type="ARBA" id="ARBA00010195"/>
    </source>
</evidence>
<organism evidence="20">
    <name type="scientific">Hexamita inflata</name>
    <dbReference type="NCBI Taxonomy" id="28002"/>
    <lineage>
        <taxon>Eukaryota</taxon>
        <taxon>Metamonada</taxon>
        <taxon>Diplomonadida</taxon>
        <taxon>Hexamitidae</taxon>
        <taxon>Hexamitinae</taxon>
        <taxon>Hexamita</taxon>
    </lineage>
</organism>
<dbReference type="EMBL" id="CATOUU010000983">
    <property type="protein sequence ID" value="CAI9964813.1"/>
    <property type="molecule type" value="Genomic_DNA"/>
</dbReference>
<comment type="similarity">
    <text evidence="5">Belongs to the glycosyltransferase 14 family. XylT subfamily.</text>
</comment>
<evidence type="ECO:0000256" key="10">
    <source>
        <dbReference type="ARBA" id="ARBA00022723"/>
    </source>
</evidence>
<evidence type="ECO:0000256" key="18">
    <source>
        <dbReference type="ARBA" id="ARBA00042865"/>
    </source>
</evidence>
<keyword evidence="16" id="KW-1015">Disulfide bond</keyword>
<comment type="pathway">
    <text evidence="4">Glycan metabolism; heparan sulfate biosynthesis.</text>
</comment>
<keyword evidence="8" id="KW-0808">Transferase</keyword>
<evidence type="ECO:0000313" key="21">
    <source>
        <dbReference type="EMBL" id="CAL6024088.1"/>
    </source>
</evidence>
<protein>
    <recommendedName>
        <fullName evidence="6">protein xylosyltransferase</fullName>
        <ecNumber evidence="6">2.4.2.26</ecNumber>
    </recommendedName>
    <alternativeName>
        <fullName evidence="18">Peptide O-xylosyltransferase</fullName>
    </alternativeName>
</protein>
<dbReference type="AlphaFoldDB" id="A0AA86VF27"/>
<keyword evidence="17" id="KW-0325">Glycoprotein</keyword>
<evidence type="ECO:0000256" key="3">
    <source>
        <dbReference type="ARBA" id="ARBA00004840"/>
    </source>
</evidence>
<proteinExistence type="inferred from homology"/>
<evidence type="ECO:0000256" key="4">
    <source>
        <dbReference type="ARBA" id="ARBA00005093"/>
    </source>
</evidence>
<evidence type="ECO:0000256" key="15">
    <source>
        <dbReference type="ARBA" id="ARBA00023136"/>
    </source>
</evidence>
<comment type="subcellular location">
    <subcellularLocation>
        <location evidence="2">Endoplasmic reticulum membrane</location>
        <topology evidence="2">Single-pass type II membrane protein</topology>
    </subcellularLocation>
    <subcellularLocation>
        <location evidence="1">Golgi apparatus membrane</location>
        <topology evidence="1">Single-pass type II membrane protein</topology>
    </subcellularLocation>
</comment>
<dbReference type="EC" id="2.4.2.26" evidence="6"/>
<reference evidence="21 22" key="2">
    <citation type="submission" date="2024-07" db="EMBL/GenBank/DDBJ databases">
        <authorList>
            <person name="Akdeniz Z."/>
        </authorList>
    </citation>
    <scope>NUCLEOTIDE SEQUENCE [LARGE SCALE GENOMIC DNA]</scope>
</reference>
<evidence type="ECO:0000256" key="6">
    <source>
        <dbReference type="ARBA" id="ARBA00011972"/>
    </source>
</evidence>
<evidence type="ECO:0000256" key="8">
    <source>
        <dbReference type="ARBA" id="ARBA00022679"/>
    </source>
</evidence>
<keyword evidence="13" id="KW-1133">Transmembrane helix</keyword>
<dbReference type="GO" id="GO:0005789">
    <property type="term" value="C:endoplasmic reticulum membrane"/>
    <property type="evidence" value="ECO:0007669"/>
    <property type="project" value="UniProtKB-SubCell"/>
</dbReference>
<evidence type="ECO:0000313" key="22">
    <source>
        <dbReference type="Proteomes" id="UP001642409"/>
    </source>
</evidence>
<evidence type="ECO:0000256" key="7">
    <source>
        <dbReference type="ARBA" id="ARBA00022676"/>
    </source>
</evidence>
<dbReference type="PANTHER" id="PTHR46025:SF3">
    <property type="entry name" value="XYLOSYLTRANSFERASE OXT"/>
    <property type="match status" value="1"/>
</dbReference>
<dbReference type="InterPro" id="IPR003406">
    <property type="entry name" value="Glyco_trans_14"/>
</dbReference>
<accession>A0AA86VF27</accession>
<dbReference type="InterPro" id="IPR043538">
    <property type="entry name" value="XYLT"/>
</dbReference>
<evidence type="ECO:0000256" key="2">
    <source>
        <dbReference type="ARBA" id="ARBA00004648"/>
    </source>
</evidence>
<evidence type="ECO:0000256" key="13">
    <source>
        <dbReference type="ARBA" id="ARBA00022989"/>
    </source>
</evidence>